<dbReference type="PIRSF" id="PIRSF002741">
    <property type="entry name" value="MppA"/>
    <property type="match status" value="1"/>
</dbReference>
<comment type="similarity">
    <text evidence="2">Belongs to the bacterial solute-binding protein 5 family.</text>
</comment>
<proteinExistence type="inferred from homology"/>
<name>A0A1X7A524_9RHOB</name>
<dbReference type="PANTHER" id="PTHR30290">
    <property type="entry name" value="PERIPLASMIC BINDING COMPONENT OF ABC TRANSPORTER"/>
    <property type="match status" value="1"/>
</dbReference>
<reference evidence="7 8" key="1">
    <citation type="submission" date="2017-03" db="EMBL/GenBank/DDBJ databases">
        <authorList>
            <person name="Afonso C.L."/>
            <person name="Miller P.J."/>
            <person name="Scott M.A."/>
            <person name="Spackman E."/>
            <person name="Goraichik I."/>
            <person name="Dimitrov K.M."/>
            <person name="Suarez D.L."/>
            <person name="Swayne D.E."/>
        </authorList>
    </citation>
    <scope>NUCLEOTIDE SEQUENCE [LARGE SCALE GENOMIC DNA]</scope>
    <source>
        <strain evidence="7 8">CECT 7751</strain>
    </source>
</reference>
<dbReference type="GO" id="GO:1904680">
    <property type="term" value="F:peptide transmembrane transporter activity"/>
    <property type="evidence" value="ECO:0007669"/>
    <property type="project" value="TreeGrafter"/>
</dbReference>
<evidence type="ECO:0000256" key="5">
    <source>
        <dbReference type="SAM" id="SignalP"/>
    </source>
</evidence>
<dbReference type="GO" id="GO:0015833">
    <property type="term" value="P:peptide transport"/>
    <property type="evidence" value="ECO:0007669"/>
    <property type="project" value="TreeGrafter"/>
</dbReference>
<accession>A0A1X7A524</accession>
<protein>
    <submittedName>
        <fullName evidence="7">Heme-binding protein A</fullName>
    </submittedName>
</protein>
<keyword evidence="3" id="KW-0813">Transport</keyword>
<evidence type="ECO:0000313" key="7">
    <source>
        <dbReference type="EMBL" id="SLN70878.1"/>
    </source>
</evidence>
<dbReference type="Pfam" id="PF00496">
    <property type="entry name" value="SBP_bac_5"/>
    <property type="match status" value="1"/>
</dbReference>
<dbReference type="EMBL" id="FWFN01000009">
    <property type="protein sequence ID" value="SLN70878.1"/>
    <property type="molecule type" value="Genomic_DNA"/>
</dbReference>
<dbReference type="Proteomes" id="UP000193963">
    <property type="component" value="Unassembled WGS sequence"/>
</dbReference>
<evidence type="ECO:0000256" key="2">
    <source>
        <dbReference type="ARBA" id="ARBA00005695"/>
    </source>
</evidence>
<feature type="signal peptide" evidence="5">
    <location>
        <begin position="1"/>
        <end position="27"/>
    </location>
</feature>
<dbReference type="InterPro" id="IPR030678">
    <property type="entry name" value="Peptide/Ni-bd"/>
</dbReference>
<feature type="chain" id="PRO_5012778548" evidence="5">
    <location>
        <begin position="28"/>
        <end position="519"/>
    </location>
</feature>
<evidence type="ECO:0000313" key="8">
    <source>
        <dbReference type="Proteomes" id="UP000193963"/>
    </source>
</evidence>
<keyword evidence="4 5" id="KW-0732">Signal</keyword>
<feature type="domain" description="Solute-binding protein family 5" evidence="6">
    <location>
        <begin position="72"/>
        <end position="438"/>
    </location>
</feature>
<dbReference type="InterPro" id="IPR000914">
    <property type="entry name" value="SBP_5_dom"/>
</dbReference>
<dbReference type="Gene3D" id="3.40.190.10">
    <property type="entry name" value="Periplasmic binding protein-like II"/>
    <property type="match status" value="1"/>
</dbReference>
<dbReference type="SUPFAM" id="SSF53850">
    <property type="entry name" value="Periplasmic binding protein-like II"/>
    <property type="match status" value="1"/>
</dbReference>
<dbReference type="InterPro" id="IPR039424">
    <property type="entry name" value="SBP_5"/>
</dbReference>
<dbReference type="PANTHER" id="PTHR30290:SF10">
    <property type="entry name" value="PERIPLASMIC OLIGOPEPTIDE-BINDING PROTEIN-RELATED"/>
    <property type="match status" value="1"/>
</dbReference>
<evidence type="ECO:0000259" key="6">
    <source>
        <dbReference type="Pfam" id="PF00496"/>
    </source>
</evidence>
<dbReference type="RefSeq" id="WP_159457069.1">
    <property type="nucleotide sequence ID" value="NZ_FWFN01000009.1"/>
</dbReference>
<dbReference type="InterPro" id="IPR023765">
    <property type="entry name" value="SBP_5_CS"/>
</dbReference>
<sequence length="519" mass="56435">MKHLTPRRRAAVMGASALALLAASPGAAETLTVAIPTFSEQTMTPWAGSGQRKTYLDLVYDYLVYLDADGNAQPGLATSWEMENEGQTWTFHLREGVPFSDDSCGTVTAEDVAYSIERIIDEDSRAGPASTMRRVIDSAEVVDEHTVRLNLKAPDFLLATGYMGEAQQVGIVCKSYIEAQGEGADSAMPVGSGPYVVSESVDGSEITLSLRESVEHWRVSPDFDTISFKAVPEEATRVAMLQAGEADIAPVSFDSIPGLEASDLRIVSAEKTWSPVIRLGGIVQTDPERFNPDNPWADVRVRQAMNYAVDKQTIIDELFQGEGTVANGDTPIAAWDSVEPYPYDPERARELLADAGYADGFDMTLKTFTTTPGAELPLMAEAVALYWADVGINVTIEPGDWPSIRAEWTSGKPLDFAMTHRGFPFANPENGVEAGFSTKSLFASFTSQELEEKLAGLGAETDPAKRTERLTDIGQYLRDEAANVFMVLANEPYGVGPRVGDWGIDTSYVYNFDQAELAE</sequence>
<dbReference type="CDD" id="cd00995">
    <property type="entry name" value="PBP2_NikA_DppA_OppA_like"/>
    <property type="match status" value="1"/>
</dbReference>
<evidence type="ECO:0000256" key="4">
    <source>
        <dbReference type="ARBA" id="ARBA00022729"/>
    </source>
</evidence>
<organism evidence="7 8">
    <name type="scientific">Pseudooceanicola marinus</name>
    <dbReference type="NCBI Taxonomy" id="396013"/>
    <lineage>
        <taxon>Bacteria</taxon>
        <taxon>Pseudomonadati</taxon>
        <taxon>Pseudomonadota</taxon>
        <taxon>Alphaproteobacteria</taxon>
        <taxon>Rhodobacterales</taxon>
        <taxon>Paracoccaceae</taxon>
        <taxon>Pseudooceanicola</taxon>
    </lineage>
</organism>
<dbReference type="OrthoDB" id="9803988at2"/>
<dbReference type="AlphaFoldDB" id="A0A1X7A524"/>
<evidence type="ECO:0000256" key="3">
    <source>
        <dbReference type="ARBA" id="ARBA00022448"/>
    </source>
</evidence>
<dbReference type="GO" id="GO:0030288">
    <property type="term" value="C:outer membrane-bounded periplasmic space"/>
    <property type="evidence" value="ECO:0007669"/>
    <property type="project" value="UniProtKB-ARBA"/>
</dbReference>
<evidence type="ECO:0000256" key="1">
    <source>
        <dbReference type="ARBA" id="ARBA00004418"/>
    </source>
</evidence>
<dbReference type="PROSITE" id="PS01040">
    <property type="entry name" value="SBP_BACTERIAL_5"/>
    <property type="match status" value="1"/>
</dbReference>
<keyword evidence="8" id="KW-1185">Reference proteome</keyword>
<comment type="subcellular location">
    <subcellularLocation>
        <location evidence="1">Periplasm</location>
    </subcellularLocation>
</comment>
<dbReference type="Gene3D" id="3.10.105.10">
    <property type="entry name" value="Dipeptide-binding Protein, Domain 3"/>
    <property type="match status" value="1"/>
</dbReference>
<gene>
    <name evidence="7" type="primary">hbpA_4</name>
    <name evidence="7" type="ORF">PSM7751_03774</name>
</gene>
<dbReference type="GO" id="GO:0043190">
    <property type="term" value="C:ATP-binding cassette (ABC) transporter complex"/>
    <property type="evidence" value="ECO:0007669"/>
    <property type="project" value="InterPro"/>
</dbReference>